<evidence type="ECO:0000313" key="3">
    <source>
        <dbReference type="Proteomes" id="UP000669179"/>
    </source>
</evidence>
<name>A0A939T7P8_9ACTN</name>
<dbReference type="Proteomes" id="UP000669179">
    <property type="component" value="Unassembled WGS sequence"/>
</dbReference>
<keyword evidence="1" id="KW-0472">Membrane</keyword>
<organism evidence="2 3">
    <name type="scientific">Actinomadura barringtoniae</name>
    <dbReference type="NCBI Taxonomy" id="1427535"/>
    <lineage>
        <taxon>Bacteria</taxon>
        <taxon>Bacillati</taxon>
        <taxon>Actinomycetota</taxon>
        <taxon>Actinomycetes</taxon>
        <taxon>Streptosporangiales</taxon>
        <taxon>Thermomonosporaceae</taxon>
        <taxon>Actinomadura</taxon>
    </lineage>
</organism>
<feature type="transmembrane region" description="Helical" evidence="1">
    <location>
        <begin position="15"/>
        <end position="34"/>
    </location>
</feature>
<dbReference type="EMBL" id="JAGEOJ010000020">
    <property type="protein sequence ID" value="MBO2453338.1"/>
    <property type="molecule type" value="Genomic_DNA"/>
</dbReference>
<dbReference type="AlphaFoldDB" id="A0A939T7P8"/>
<keyword evidence="1" id="KW-1133">Transmembrane helix</keyword>
<dbReference type="RefSeq" id="WP_208261363.1">
    <property type="nucleotide sequence ID" value="NZ_JAGEOJ010000020.1"/>
</dbReference>
<sequence>MRDVPSEWELDCDDLLRFWGAAPVGAGVLAVRLVRSGERSERGITFEVLPARGDPRWWSDEAGEVMPKLVTAPPE</sequence>
<evidence type="ECO:0000256" key="1">
    <source>
        <dbReference type="SAM" id="Phobius"/>
    </source>
</evidence>
<accession>A0A939T7P8</accession>
<reference evidence="2" key="1">
    <citation type="submission" date="2021-03" db="EMBL/GenBank/DDBJ databases">
        <authorList>
            <person name="Kanchanasin P."/>
            <person name="Saeng-In P."/>
            <person name="Phongsopitanun W."/>
            <person name="Yuki M."/>
            <person name="Kudo T."/>
            <person name="Ohkuma M."/>
            <person name="Tanasupawat S."/>
        </authorList>
    </citation>
    <scope>NUCLEOTIDE SEQUENCE</scope>
    <source>
        <strain evidence="2">GKU 128</strain>
    </source>
</reference>
<gene>
    <name evidence="2" type="ORF">J4573_40020</name>
</gene>
<proteinExistence type="predicted"/>
<protein>
    <submittedName>
        <fullName evidence="2">Uncharacterized protein</fullName>
    </submittedName>
</protein>
<keyword evidence="1" id="KW-0812">Transmembrane</keyword>
<evidence type="ECO:0000313" key="2">
    <source>
        <dbReference type="EMBL" id="MBO2453338.1"/>
    </source>
</evidence>
<keyword evidence="3" id="KW-1185">Reference proteome</keyword>
<comment type="caution">
    <text evidence="2">The sequence shown here is derived from an EMBL/GenBank/DDBJ whole genome shotgun (WGS) entry which is preliminary data.</text>
</comment>